<dbReference type="SUPFAM" id="SSF52058">
    <property type="entry name" value="L domain-like"/>
    <property type="match status" value="1"/>
</dbReference>
<accession>A0A1D2VG73</accession>
<dbReference type="SMART" id="SM00369">
    <property type="entry name" value="LRR_TYP"/>
    <property type="match status" value="9"/>
</dbReference>
<name>A0A1D2VG73_9ASCO</name>
<dbReference type="Pfam" id="PF12799">
    <property type="entry name" value="LRR_4"/>
    <property type="match status" value="2"/>
</dbReference>
<keyword evidence="4" id="KW-1185">Reference proteome</keyword>
<gene>
    <name evidence="3" type="ORF">ASCRUDRAFT_81071</name>
</gene>
<dbReference type="InterPro" id="IPR003591">
    <property type="entry name" value="Leu-rich_rpt_typical-subtyp"/>
</dbReference>
<dbReference type="InterPro" id="IPR050836">
    <property type="entry name" value="SDS22/Internalin_LRR"/>
</dbReference>
<dbReference type="InterPro" id="IPR032675">
    <property type="entry name" value="LRR_dom_sf"/>
</dbReference>
<dbReference type="Gene3D" id="3.80.10.10">
    <property type="entry name" value="Ribonuclease Inhibitor"/>
    <property type="match status" value="4"/>
</dbReference>
<dbReference type="SMART" id="SM00365">
    <property type="entry name" value="LRR_SD22"/>
    <property type="match status" value="9"/>
</dbReference>
<dbReference type="GeneID" id="30968201"/>
<dbReference type="STRING" id="1344418.A0A1D2VG73"/>
<dbReference type="InterPro" id="IPR025875">
    <property type="entry name" value="Leu-rich_rpt_4"/>
</dbReference>
<dbReference type="PRINTS" id="PR00019">
    <property type="entry name" value="LEURICHRPT"/>
</dbReference>
<keyword evidence="1" id="KW-0433">Leucine-rich repeat</keyword>
<sequence length="403" mass="46675">MENLNSLPNLSTLDLNNNNILQLENLNFLPNLNSLNLSNNKIVNFENLNALSNLKNLNLFNNSIQLIQFNTDPNSISNNFLSLKYLDLSKNKIKKIININLCKNLKSLNLYSNQLSDLSSNIKNLNSLNSLSVLNLSYNKIKSLNHTFLNGFNNLKLLNLKSNLITKFEIKAYNSLLKLQKLWLNYNQLESIDIFNNHSDRRSSSLINLKTLYMNNNLIESLDFLNNFEFKLQKIDLSYNLINQFKFIKHCERLEEISLNVNKINTIENLLKKDQDYPSLRKLNLKRNMISSIAGLEHFRKLRYLDLSSNKISKLNINKIKLYEHRNHSRNSFLYIYLIGNNLTLDNLNKGKDSIESCYNGDVGDDSNSMCLKLLMQNSCDLKMVEEKDAEALYTHQAAIVAY</sequence>
<dbReference type="EMBL" id="KV454481">
    <property type="protein sequence ID" value="ODV60674.1"/>
    <property type="molecule type" value="Genomic_DNA"/>
</dbReference>
<protein>
    <submittedName>
        <fullName evidence="3">L domain-like protein</fullName>
    </submittedName>
</protein>
<dbReference type="Proteomes" id="UP000095038">
    <property type="component" value="Unassembled WGS sequence"/>
</dbReference>
<evidence type="ECO:0000313" key="3">
    <source>
        <dbReference type="EMBL" id="ODV60674.1"/>
    </source>
</evidence>
<evidence type="ECO:0000256" key="1">
    <source>
        <dbReference type="ARBA" id="ARBA00022614"/>
    </source>
</evidence>
<reference evidence="4" key="1">
    <citation type="submission" date="2016-05" db="EMBL/GenBank/DDBJ databases">
        <title>Comparative genomics of biotechnologically important yeasts.</title>
        <authorList>
            <consortium name="DOE Joint Genome Institute"/>
            <person name="Riley R."/>
            <person name="Haridas S."/>
            <person name="Wolfe K.H."/>
            <person name="Lopes M.R."/>
            <person name="Hittinger C.T."/>
            <person name="Goker M."/>
            <person name="Salamov A."/>
            <person name="Wisecaver J."/>
            <person name="Long T.M."/>
            <person name="Aerts A.L."/>
            <person name="Barry K."/>
            <person name="Choi C."/>
            <person name="Clum A."/>
            <person name="Coughlan A.Y."/>
            <person name="Deshpande S."/>
            <person name="Douglass A.P."/>
            <person name="Hanson S.J."/>
            <person name="Klenk H.-P."/>
            <person name="Labutti K."/>
            <person name="Lapidus A."/>
            <person name="Lindquist E."/>
            <person name="Lipzen A."/>
            <person name="Meier-Kolthoff J.P."/>
            <person name="Ohm R.A."/>
            <person name="Otillar R.P."/>
            <person name="Pangilinan J."/>
            <person name="Peng Y."/>
            <person name="Rokas A."/>
            <person name="Rosa C.A."/>
            <person name="Scheuner C."/>
            <person name="Sibirny A.A."/>
            <person name="Slot J.C."/>
            <person name="Stielow J.B."/>
            <person name="Sun H."/>
            <person name="Kurtzman C.P."/>
            <person name="Blackwell M."/>
            <person name="Grigoriev I.V."/>
            <person name="Jeffries T.W."/>
        </authorList>
    </citation>
    <scope>NUCLEOTIDE SEQUENCE [LARGE SCALE GENOMIC DNA]</scope>
    <source>
        <strain evidence="4">DSM 1968</strain>
    </source>
</reference>
<dbReference type="InParanoid" id="A0A1D2VG73"/>
<dbReference type="PANTHER" id="PTHR46652:SF3">
    <property type="entry name" value="LEUCINE-RICH REPEAT-CONTAINING PROTEIN 9"/>
    <property type="match status" value="1"/>
</dbReference>
<dbReference type="AlphaFoldDB" id="A0A1D2VG73"/>
<dbReference type="InterPro" id="IPR001611">
    <property type="entry name" value="Leu-rich_rpt"/>
</dbReference>
<dbReference type="Pfam" id="PF00560">
    <property type="entry name" value="LRR_1"/>
    <property type="match status" value="1"/>
</dbReference>
<keyword evidence="2" id="KW-0677">Repeat</keyword>
<dbReference type="PANTHER" id="PTHR46652">
    <property type="entry name" value="LEUCINE-RICH REPEAT AND IQ DOMAIN-CONTAINING PROTEIN 1-RELATED"/>
    <property type="match status" value="1"/>
</dbReference>
<organism evidence="3 4">
    <name type="scientific">Ascoidea rubescens DSM 1968</name>
    <dbReference type="NCBI Taxonomy" id="1344418"/>
    <lineage>
        <taxon>Eukaryota</taxon>
        <taxon>Fungi</taxon>
        <taxon>Dikarya</taxon>
        <taxon>Ascomycota</taxon>
        <taxon>Saccharomycotina</taxon>
        <taxon>Saccharomycetes</taxon>
        <taxon>Ascoideaceae</taxon>
        <taxon>Ascoidea</taxon>
    </lineage>
</organism>
<dbReference type="RefSeq" id="XP_020046981.1">
    <property type="nucleotide sequence ID" value="XM_020194565.1"/>
</dbReference>
<dbReference type="PROSITE" id="PS51450">
    <property type="entry name" value="LRR"/>
    <property type="match status" value="9"/>
</dbReference>
<proteinExistence type="predicted"/>
<dbReference type="OrthoDB" id="266138at2759"/>
<evidence type="ECO:0000256" key="2">
    <source>
        <dbReference type="ARBA" id="ARBA00022737"/>
    </source>
</evidence>
<evidence type="ECO:0000313" key="4">
    <source>
        <dbReference type="Proteomes" id="UP000095038"/>
    </source>
</evidence>